<name>A0A432ZM86_9GAMM</name>
<evidence type="ECO:0000313" key="2">
    <source>
        <dbReference type="Proteomes" id="UP000288279"/>
    </source>
</evidence>
<evidence type="ECO:0000313" key="1">
    <source>
        <dbReference type="EMBL" id="RUO78999.1"/>
    </source>
</evidence>
<gene>
    <name evidence="1" type="ORF">CWI83_00300</name>
</gene>
<dbReference type="EMBL" id="PIQG01000001">
    <property type="protein sequence ID" value="RUO78999.1"/>
    <property type="molecule type" value="Genomic_DNA"/>
</dbReference>
<dbReference type="AlphaFoldDB" id="A0A432ZM86"/>
<proteinExistence type="predicted"/>
<reference evidence="1 2" key="1">
    <citation type="journal article" date="2011" name="Front. Microbiol.">
        <title>Genomic signatures of strain selection and enhancement in Bacillus atrophaeus var. globigii, a historical biowarfare simulant.</title>
        <authorList>
            <person name="Gibbons H.S."/>
            <person name="Broomall S.M."/>
            <person name="McNew L.A."/>
            <person name="Daligault H."/>
            <person name="Chapman C."/>
            <person name="Bruce D."/>
            <person name="Karavis M."/>
            <person name="Krepps M."/>
            <person name="McGregor P.A."/>
            <person name="Hong C."/>
            <person name="Park K.H."/>
            <person name="Akmal A."/>
            <person name="Feldman A."/>
            <person name="Lin J.S."/>
            <person name="Chang W.E."/>
            <person name="Higgs B.W."/>
            <person name="Demirev P."/>
            <person name="Lindquist J."/>
            <person name="Liem A."/>
            <person name="Fochler E."/>
            <person name="Read T.D."/>
            <person name="Tapia R."/>
            <person name="Johnson S."/>
            <person name="Bishop-Lilly K.A."/>
            <person name="Detter C."/>
            <person name="Han C."/>
            <person name="Sozhamannan S."/>
            <person name="Rosenzweig C.N."/>
            <person name="Skowronski E.W."/>
        </authorList>
    </citation>
    <scope>NUCLEOTIDE SEQUENCE [LARGE SCALE GENOMIC DNA]</scope>
    <source>
        <strain evidence="1 2">PIT1</strain>
    </source>
</reference>
<sequence length="150" mass="16834">MQWSQLSFKPLVLIALALLMLALAWLPTGSYSPAERNDKPKLYFTIASASHVAELLPEASQAYDNLAFDLRDRITARHEWKVVEHPESYAWRLDIQIDTAADLYLVAVALTPPQLQAAEARLFRFEAEKSAAAVIPTQLMKVIIAKVETQ</sequence>
<comment type="caution">
    <text evidence="1">The sequence shown here is derived from an EMBL/GenBank/DDBJ whole genome shotgun (WGS) entry which is preliminary data.</text>
</comment>
<dbReference type="RefSeq" id="WP_126824159.1">
    <property type="nucleotide sequence ID" value="NZ_PIQG01000001.1"/>
</dbReference>
<protein>
    <submittedName>
        <fullName evidence="1">Uncharacterized protein</fullName>
    </submittedName>
</protein>
<dbReference type="Proteomes" id="UP000288279">
    <property type="component" value="Unassembled WGS sequence"/>
</dbReference>
<accession>A0A432ZM86</accession>
<keyword evidence="2" id="KW-1185">Reference proteome</keyword>
<organism evidence="1 2">
    <name type="scientific">Pseudidiomarina taiwanensis</name>
    <dbReference type="NCBI Taxonomy" id="337250"/>
    <lineage>
        <taxon>Bacteria</taxon>
        <taxon>Pseudomonadati</taxon>
        <taxon>Pseudomonadota</taxon>
        <taxon>Gammaproteobacteria</taxon>
        <taxon>Alteromonadales</taxon>
        <taxon>Idiomarinaceae</taxon>
        <taxon>Pseudidiomarina</taxon>
    </lineage>
</organism>
<dbReference type="OrthoDB" id="6241111at2"/>